<dbReference type="RefSeq" id="WP_151051985.1">
    <property type="nucleotide sequence ID" value="NZ_CABVPN010000056.1"/>
</dbReference>
<keyword evidence="1" id="KW-0732">Signal</keyword>
<dbReference type="Proteomes" id="UP000494125">
    <property type="component" value="Unassembled WGS sequence"/>
</dbReference>
<protein>
    <submittedName>
        <fullName evidence="2">Uncharacterized protein</fullName>
    </submittedName>
</protein>
<gene>
    <name evidence="2" type="ORF">BDI24065_06319</name>
</gene>
<name>A0A6P2RDD8_9BURK</name>
<feature type="signal peptide" evidence="1">
    <location>
        <begin position="1"/>
        <end position="21"/>
    </location>
</feature>
<dbReference type="AlphaFoldDB" id="A0A6P2RDD8"/>
<organism evidence="2 3">
    <name type="scientific">Burkholderia diffusa</name>
    <dbReference type="NCBI Taxonomy" id="488732"/>
    <lineage>
        <taxon>Bacteria</taxon>
        <taxon>Pseudomonadati</taxon>
        <taxon>Pseudomonadota</taxon>
        <taxon>Betaproteobacteria</taxon>
        <taxon>Burkholderiales</taxon>
        <taxon>Burkholderiaceae</taxon>
        <taxon>Burkholderia</taxon>
        <taxon>Burkholderia cepacia complex</taxon>
    </lineage>
</organism>
<reference evidence="2 3" key="1">
    <citation type="submission" date="2019-09" db="EMBL/GenBank/DDBJ databases">
        <authorList>
            <person name="Depoorter E."/>
        </authorList>
    </citation>
    <scope>NUCLEOTIDE SEQUENCE [LARGE SCALE GENOMIC DNA]</scope>
    <source>
        <strain evidence="2">LMG 24065</strain>
    </source>
</reference>
<sequence>MQKLILVTLLAFSSVAFSQQADDSCDAPYEIVYSNGILNNSGNIIDGRNALSSMVGAKFNGVAIYYGVNPNESNGFLDDLITVYSQKLSENPGWTWEMLSRVAGGFAQNIAPDVVDAIQSMISTVRDQTSSSLNAKFQSNYSYLDDRVSDAVMQTTDAIVNNGRRVLLVGHSQGNLYANATHRLVYKNPKIKPGNLRVVGIANVANYVADGGEYVTSNSDLVTKALRYAIPQTLPANVDVAFNPDDLSGHLLVETYLNPGFAARPAVLAMIQRTLPNLREPDSSYAYAINLIEYRAYVRDTPSTMFVPQMWCGGATQNWKLV</sequence>
<proteinExistence type="predicted"/>
<keyword evidence="3" id="KW-1185">Reference proteome</keyword>
<evidence type="ECO:0000313" key="2">
    <source>
        <dbReference type="EMBL" id="VWC29799.1"/>
    </source>
</evidence>
<dbReference type="EMBL" id="CABVPN010000056">
    <property type="protein sequence ID" value="VWC29799.1"/>
    <property type="molecule type" value="Genomic_DNA"/>
</dbReference>
<accession>A0A6P2RDD8</accession>
<evidence type="ECO:0000313" key="3">
    <source>
        <dbReference type="Proteomes" id="UP000494125"/>
    </source>
</evidence>
<evidence type="ECO:0000256" key="1">
    <source>
        <dbReference type="SAM" id="SignalP"/>
    </source>
</evidence>
<feature type="chain" id="PRO_5026882143" evidence="1">
    <location>
        <begin position="22"/>
        <end position="322"/>
    </location>
</feature>
<dbReference type="GeneID" id="93031409"/>